<protein>
    <submittedName>
        <fullName evidence="11">Mechanosensitive ion channel</fullName>
    </submittedName>
</protein>
<feature type="chain" id="PRO_5011637885" evidence="8">
    <location>
        <begin position="26"/>
        <end position="583"/>
    </location>
</feature>
<keyword evidence="4 7" id="KW-0812">Transmembrane</keyword>
<keyword evidence="8" id="KW-0732">Signal</keyword>
<dbReference type="PANTHER" id="PTHR30221:SF18">
    <property type="entry name" value="SLL0590 PROTEIN"/>
    <property type="match status" value="1"/>
</dbReference>
<dbReference type="Gene3D" id="2.30.30.60">
    <property type="match status" value="1"/>
</dbReference>
<feature type="transmembrane region" description="Helical" evidence="7">
    <location>
        <begin position="201"/>
        <end position="222"/>
    </location>
</feature>
<sequence>MIMRTYFYKILLTCFVLFVCSGISAQSDFAVDSVTSESDSLIQVLRNQVQELQLQRIMMQEQLSETGRSDSLRAAERKARVDSLRTITPGSPLVIDGDTLLVLYARKGGVYPEKRVEQAYEAILSQGRRLTMFADSVYVYESDFFSDIMTGNEVILSVTDIDALWQNTTRQELAAQYAEVIKAKILEIHEEYGLRQKLRGLLWVAVIIVVQWLLIKVTLWFYRRWRYRLMRRVMRWDIPLRIRDYEVLNVRRRGIIFLFFFRMLRFFVILMQLLVSVPLLFSVFPETKTFTFTILGYIWDPLVDIVGSVMGYMPNLFKIIVIIVCFRYLVKGIRYLSNEVSSGNLKITGFYADWAQPTYLILRILLYSFMFIMIWPLLPSSDSEIFQGVSVFIGVIVSLGSTSIVGNVMAGLVMTYMRPFREGDFIRFGDVEGFVIEKTALVTRIRTRKNEVITIPNSNLMSAQTSNYTFAAANFGIIVHTKVTIGYDMKHELIENLLLASAKATKHLQQKPQPFVRVTALDDFYVEYEINAYTHHSEHLSDIYSELHQNILDHFHEAGVEIMSPHIFAHRDNLELQIPKSDK</sequence>
<dbReference type="InterPro" id="IPR049278">
    <property type="entry name" value="MS_channel_C"/>
</dbReference>
<evidence type="ECO:0000259" key="10">
    <source>
        <dbReference type="Pfam" id="PF21082"/>
    </source>
</evidence>
<dbReference type="Pfam" id="PF00924">
    <property type="entry name" value="MS_channel_2nd"/>
    <property type="match status" value="1"/>
</dbReference>
<evidence type="ECO:0000256" key="6">
    <source>
        <dbReference type="ARBA" id="ARBA00023136"/>
    </source>
</evidence>
<keyword evidence="6 7" id="KW-0472">Membrane</keyword>
<dbReference type="PANTHER" id="PTHR30221">
    <property type="entry name" value="SMALL-CONDUCTANCE MECHANOSENSITIVE CHANNEL"/>
    <property type="match status" value="1"/>
</dbReference>
<dbReference type="SUPFAM" id="SSF82689">
    <property type="entry name" value="Mechanosensitive channel protein MscS (YggB), C-terminal domain"/>
    <property type="match status" value="1"/>
</dbReference>
<proteinExistence type="inferred from homology"/>
<dbReference type="Proteomes" id="UP000198779">
    <property type="component" value="Unassembled WGS sequence"/>
</dbReference>
<dbReference type="AlphaFoldDB" id="A0A1G7UHH2"/>
<evidence type="ECO:0000256" key="3">
    <source>
        <dbReference type="ARBA" id="ARBA00022475"/>
    </source>
</evidence>
<dbReference type="Gene3D" id="1.10.287.1260">
    <property type="match status" value="1"/>
</dbReference>
<evidence type="ECO:0000256" key="1">
    <source>
        <dbReference type="ARBA" id="ARBA00004651"/>
    </source>
</evidence>
<evidence type="ECO:0000259" key="9">
    <source>
        <dbReference type="Pfam" id="PF00924"/>
    </source>
</evidence>
<organism evidence="11 12">
    <name type="scientific">Prevotella communis</name>
    <dbReference type="NCBI Taxonomy" id="2913614"/>
    <lineage>
        <taxon>Bacteria</taxon>
        <taxon>Pseudomonadati</taxon>
        <taxon>Bacteroidota</taxon>
        <taxon>Bacteroidia</taxon>
        <taxon>Bacteroidales</taxon>
        <taxon>Prevotellaceae</taxon>
        <taxon>Prevotella</taxon>
    </lineage>
</organism>
<dbReference type="InterPro" id="IPR010920">
    <property type="entry name" value="LSM_dom_sf"/>
</dbReference>
<evidence type="ECO:0000256" key="5">
    <source>
        <dbReference type="ARBA" id="ARBA00022989"/>
    </source>
</evidence>
<dbReference type="InterPro" id="IPR006685">
    <property type="entry name" value="MscS_channel_2nd"/>
</dbReference>
<accession>A0A1G7UHH2</accession>
<dbReference type="InterPro" id="IPR045275">
    <property type="entry name" value="MscS_archaea/bacteria_type"/>
</dbReference>
<feature type="transmembrane region" description="Helical" evidence="7">
    <location>
        <begin position="390"/>
        <end position="417"/>
    </location>
</feature>
<evidence type="ECO:0000256" key="4">
    <source>
        <dbReference type="ARBA" id="ARBA00022692"/>
    </source>
</evidence>
<feature type="domain" description="Mechanosensitive ion channel MscS" evidence="9">
    <location>
        <begin position="404"/>
        <end position="469"/>
    </location>
</feature>
<evidence type="ECO:0000313" key="11">
    <source>
        <dbReference type="EMBL" id="SDG46220.1"/>
    </source>
</evidence>
<evidence type="ECO:0000256" key="2">
    <source>
        <dbReference type="ARBA" id="ARBA00008017"/>
    </source>
</evidence>
<feature type="signal peptide" evidence="8">
    <location>
        <begin position="1"/>
        <end position="25"/>
    </location>
</feature>
<dbReference type="STRING" id="645274.SAMN04487901_104110"/>
<dbReference type="InterPro" id="IPR023408">
    <property type="entry name" value="MscS_beta-dom_sf"/>
</dbReference>
<dbReference type="Gene3D" id="3.30.70.100">
    <property type="match status" value="1"/>
</dbReference>
<evidence type="ECO:0000313" key="12">
    <source>
        <dbReference type="Proteomes" id="UP000198779"/>
    </source>
</evidence>
<comment type="subcellular location">
    <subcellularLocation>
        <location evidence="1">Cell membrane</location>
        <topology evidence="1">Multi-pass membrane protein</topology>
    </subcellularLocation>
</comment>
<dbReference type="GO" id="GO:0005886">
    <property type="term" value="C:plasma membrane"/>
    <property type="evidence" value="ECO:0007669"/>
    <property type="project" value="UniProtKB-SubCell"/>
</dbReference>
<feature type="transmembrane region" description="Helical" evidence="7">
    <location>
        <begin position="309"/>
        <end position="330"/>
    </location>
</feature>
<reference evidence="12" key="1">
    <citation type="submission" date="2016-10" db="EMBL/GenBank/DDBJ databases">
        <authorList>
            <person name="Varghese N."/>
            <person name="Submissions S."/>
        </authorList>
    </citation>
    <scope>NUCLEOTIDE SEQUENCE [LARGE SCALE GENOMIC DNA]</scope>
    <source>
        <strain evidence="12">BP1-148</strain>
    </source>
</reference>
<evidence type="ECO:0000256" key="8">
    <source>
        <dbReference type="SAM" id="SignalP"/>
    </source>
</evidence>
<dbReference type="GO" id="GO:0008381">
    <property type="term" value="F:mechanosensitive monoatomic ion channel activity"/>
    <property type="evidence" value="ECO:0007669"/>
    <property type="project" value="InterPro"/>
</dbReference>
<feature type="transmembrane region" description="Helical" evidence="7">
    <location>
        <begin position="255"/>
        <end position="281"/>
    </location>
</feature>
<name>A0A1G7UHH2_9BACT</name>
<dbReference type="EMBL" id="FNCQ01000004">
    <property type="protein sequence ID" value="SDG46220.1"/>
    <property type="molecule type" value="Genomic_DNA"/>
</dbReference>
<dbReference type="Pfam" id="PF21082">
    <property type="entry name" value="MS_channel_3rd"/>
    <property type="match status" value="1"/>
</dbReference>
<feature type="transmembrane region" description="Helical" evidence="7">
    <location>
        <begin position="360"/>
        <end position="378"/>
    </location>
</feature>
<gene>
    <name evidence="11" type="ORF">SAMN04487901_104110</name>
</gene>
<dbReference type="SUPFAM" id="SSF50182">
    <property type="entry name" value="Sm-like ribonucleoproteins"/>
    <property type="match status" value="1"/>
</dbReference>
<evidence type="ECO:0000256" key="7">
    <source>
        <dbReference type="SAM" id="Phobius"/>
    </source>
</evidence>
<dbReference type="InterPro" id="IPR011066">
    <property type="entry name" value="MscS_channel_C_sf"/>
</dbReference>
<comment type="similarity">
    <text evidence="2">Belongs to the MscS (TC 1.A.23) family.</text>
</comment>
<keyword evidence="12" id="KW-1185">Reference proteome</keyword>
<keyword evidence="5 7" id="KW-1133">Transmembrane helix</keyword>
<keyword evidence="3" id="KW-1003">Cell membrane</keyword>
<feature type="domain" description="Mechanosensitive ion channel MscS C-terminal" evidence="10">
    <location>
        <begin position="482"/>
        <end position="562"/>
    </location>
</feature>